<feature type="non-terminal residue" evidence="2">
    <location>
        <position position="1"/>
    </location>
</feature>
<gene>
    <name evidence="2" type="ORF">S06H3_58993</name>
</gene>
<dbReference type="Pfam" id="PF01510">
    <property type="entry name" value="Amidase_2"/>
    <property type="match status" value="1"/>
</dbReference>
<dbReference type="AlphaFoldDB" id="X1QTM6"/>
<dbReference type="EMBL" id="BARV01038260">
    <property type="protein sequence ID" value="GAI58156.1"/>
    <property type="molecule type" value="Genomic_DNA"/>
</dbReference>
<evidence type="ECO:0000313" key="2">
    <source>
        <dbReference type="EMBL" id="GAI58156.1"/>
    </source>
</evidence>
<accession>X1QTM6</accession>
<dbReference type="InterPro" id="IPR036505">
    <property type="entry name" value="Amidase/PGRP_sf"/>
</dbReference>
<protein>
    <recommendedName>
        <fullName evidence="1">N-acetylmuramoyl-L-alanine amidase domain-containing protein</fullName>
    </recommendedName>
</protein>
<sequence>QEPPETKMWNEVKRVCRAFMEMYDIPRERVKGHREYASYKSCPGRAINLDVFRNQL</sequence>
<proteinExistence type="predicted"/>
<reference evidence="2" key="1">
    <citation type="journal article" date="2014" name="Front. Microbiol.">
        <title>High frequency of phylogenetically diverse reductive dehalogenase-homologous genes in deep subseafloor sedimentary metagenomes.</title>
        <authorList>
            <person name="Kawai M."/>
            <person name="Futagami T."/>
            <person name="Toyoda A."/>
            <person name="Takaki Y."/>
            <person name="Nishi S."/>
            <person name="Hori S."/>
            <person name="Arai W."/>
            <person name="Tsubouchi T."/>
            <person name="Morono Y."/>
            <person name="Uchiyama I."/>
            <person name="Ito T."/>
            <person name="Fujiyama A."/>
            <person name="Inagaki F."/>
            <person name="Takami H."/>
        </authorList>
    </citation>
    <scope>NUCLEOTIDE SEQUENCE</scope>
    <source>
        <strain evidence="2">Expedition CK06-06</strain>
    </source>
</reference>
<dbReference type="SUPFAM" id="SSF55846">
    <property type="entry name" value="N-acetylmuramoyl-L-alanine amidase-like"/>
    <property type="match status" value="1"/>
</dbReference>
<organism evidence="2">
    <name type="scientific">marine sediment metagenome</name>
    <dbReference type="NCBI Taxonomy" id="412755"/>
    <lineage>
        <taxon>unclassified sequences</taxon>
        <taxon>metagenomes</taxon>
        <taxon>ecological metagenomes</taxon>
    </lineage>
</organism>
<dbReference type="Gene3D" id="3.40.80.10">
    <property type="entry name" value="Peptidoglycan recognition protein-like"/>
    <property type="match status" value="1"/>
</dbReference>
<dbReference type="GO" id="GO:0008745">
    <property type="term" value="F:N-acetylmuramoyl-L-alanine amidase activity"/>
    <property type="evidence" value="ECO:0007669"/>
    <property type="project" value="InterPro"/>
</dbReference>
<comment type="caution">
    <text evidence="2">The sequence shown here is derived from an EMBL/GenBank/DDBJ whole genome shotgun (WGS) entry which is preliminary data.</text>
</comment>
<name>X1QTM6_9ZZZZ</name>
<feature type="domain" description="N-acetylmuramoyl-L-alanine amidase" evidence="1">
    <location>
        <begin position="2"/>
        <end position="45"/>
    </location>
</feature>
<dbReference type="InterPro" id="IPR002502">
    <property type="entry name" value="Amidase_domain"/>
</dbReference>
<evidence type="ECO:0000259" key="1">
    <source>
        <dbReference type="Pfam" id="PF01510"/>
    </source>
</evidence>
<dbReference type="GO" id="GO:0009253">
    <property type="term" value="P:peptidoglycan catabolic process"/>
    <property type="evidence" value="ECO:0007669"/>
    <property type="project" value="InterPro"/>
</dbReference>